<comment type="subcellular location">
    <subcellularLocation>
        <location evidence="1">Membrane</location>
        <topology evidence="1">Multi-pass membrane protein</topology>
    </subcellularLocation>
</comment>
<evidence type="ECO:0000256" key="7">
    <source>
        <dbReference type="ARBA" id="ARBA00023053"/>
    </source>
</evidence>
<evidence type="ECO:0000256" key="3">
    <source>
        <dbReference type="ARBA" id="ARBA00022448"/>
    </source>
</evidence>
<evidence type="ECO:0000256" key="6">
    <source>
        <dbReference type="ARBA" id="ARBA00022989"/>
    </source>
</evidence>
<dbReference type="InterPro" id="IPR001873">
    <property type="entry name" value="ENaC"/>
</dbReference>
<dbReference type="EMBL" id="ABJB010547012">
    <property type="status" value="NOT_ANNOTATED_CDS"/>
    <property type="molecule type" value="Genomic_DNA"/>
</dbReference>
<organism>
    <name type="scientific">Ixodes scapularis</name>
    <name type="common">Black-legged tick</name>
    <name type="synonym">Deer tick</name>
    <dbReference type="NCBI Taxonomy" id="6945"/>
    <lineage>
        <taxon>Eukaryota</taxon>
        <taxon>Metazoa</taxon>
        <taxon>Ecdysozoa</taxon>
        <taxon>Arthropoda</taxon>
        <taxon>Chelicerata</taxon>
        <taxon>Arachnida</taxon>
        <taxon>Acari</taxon>
        <taxon>Parasitiformes</taxon>
        <taxon>Ixodida</taxon>
        <taxon>Ixodoidea</taxon>
        <taxon>Ixodidae</taxon>
        <taxon>Ixodinae</taxon>
        <taxon>Ixodes</taxon>
    </lineage>
</organism>
<keyword evidence="16" id="KW-1185">Reference proteome</keyword>
<dbReference type="VEuPathDB" id="VectorBase:ISCW012008"/>
<dbReference type="EMBL" id="ABJB010130036">
    <property type="status" value="NOT_ANNOTATED_CDS"/>
    <property type="molecule type" value="Genomic_DNA"/>
</dbReference>
<dbReference type="Pfam" id="PF00858">
    <property type="entry name" value="ASC"/>
    <property type="match status" value="1"/>
</dbReference>
<name>B7QFV0_IXOSC</name>
<evidence type="ECO:0000256" key="11">
    <source>
        <dbReference type="ARBA" id="ARBA00023303"/>
    </source>
</evidence>
<dbReference type="EMBL" id="ABJB010106997">
    <property type="status" value="NOT_ANNOTATED_CDS"/>
    <property type="molecule type" value="Genomic_DNA"/>
</dbReference>
<dbReference type="VEuPathDB" id="VectorBase:ISCP_026187"/>
<reference evidence="15" key="2">
    <citation type="submission" date="2020-05" db="UniProtKB">
        <authorList>
            <consortium name="EnsemblMetazoa"/>
        </authorList>
    </citation>
    <scope>IDENTIFICATION</scope>
    <source>
        <strain evidence="15">wikel</strain>
    </source>
</reference>
<keyword evidence="4 12" id="KW-0894">Sodium channel</keyword>
<dbReference type="EMBL" id="DS928153">
    <property type="protein sequence ID" value="EEC17722.1"/>
    <property type="molecule type" value="Genomic_DNA"/>
</dbReference>
<protein>
    <submittedName>
        <fullName evidence="14 15">Uncharacterized protein</fullName>
    </submittedName>
</protein>
<dbReference type="GO" id="GO:0015280">
    <property type="term" value="F:ligand-gated sodium channel activity"/>
    <property type="evidence" value="ECO:0000318"/>
    <property type="project" value="GO_Central"/>
</dbReference>
<gene>
    <name evidence="14" type="ORF">IscW_ISCW012008</name>
</gene>
<evidence type="ECO:0000256" key="12">
    <source>
        <dbReference type="RuleBase" id="RU000679"/>
    </source>
</evidence>
<keyword evidence="6 13" id="KW-1133">Transmembrane helix</keyword>
<keyword evidence="7" id="KW-0915">Sodium</keyword>
<evidence type="ECO:0000256" key="10">
    <source>
        <dbReference type="ARBA" id="ARBA00023201"/>
    </source>
</evidence>
<dbReference type="GO" id="GO:0005886">
    <property type="term" value="C:plasma membrane"/>
    <property type="evidence" value="ECO:0000318"/>
    <property type="project" value="GO_Central"/>
</dbReference>
<accession>B7QFV0</accession>
<keyword evidence="3 12" id="KW-0813">Transport</keyword>
<keyword evidence="10 12" id="KW-0739">Sodium transport</keyword>
<dbReference type="OrthoDB" id="6501110at2759"/>
<dbReference type="GO" id="GO:0035725">
    <property type="term" value="P:sodium ion transmembrane transport"/>
    <property type="evidence" value="ECO:0000318"/>
    <property type="project" value="GO_Central"/>
</dbReference>
<evidence type="ECO:0000256" key="5">
    <source>
        <dbReference type="ARBA" id="ARBA00022692"/>
    </source>
</evidence>
<evidence type="ECO:0000256" key="1">
    <source>
        <dbReference type="ARBA" id="ARBA00004141"/>
    </source>
</evidence>
<dbReference type="Proteomes" id="UP000001555">
    <property type="component" value="Unassembled WGS sequence"/>
</dbReference>
<evidence type="ECO:0000313" key="15">
    <source>
        <dbReference type="EnsemblMetazoa" id="ISCW012008-PA"/>
    </source>
</evidence>
<evidence type="ECO:0000256" key="4">
    <source>
        <dbReference type="ARBA" id="ARBA00022461"/>
    </source>
</evidence>
<dbReference type="PaxDb" id="6945-B7QFV0"/>
<proteinExistence type="inferred from homology"/>
<evidence type="ECO:0000256" key="2">
    <source>
        <dbReference type="ARBA" id="ARBA00007193"/>
    </source>
</evidence>
<dbReference type="PANTHER" id="PTHR11690">
    <property type="entry name" value="AMILORIDE-SENSITIVE SODIUM CHANNEL-RELATED"/>
    <property type="match status" value="1"/>
</dbReference>
<comment type="similarity">
    <text evidence="2 12">Belongs to the amiloride-sensitive sodium channel (TC 1.A.6) family.</text>
</comment>
<dbReference type="VEuPathDB" id="VectorBase:ISCI012008"/>
<evidence type="ECO:0000313" key="16">
    <source>
        <dbReference type="Proteomes" id="UP000001555"/>
    </source>
</evidence>
<dbReference type="EnsemblMetazoa" id="ISCW012008-RA">
    <property type="protein sequence ID" value="ISCW012008-PA"/>
    <property type="gene ID" value="ISCW012008"/>
</dbReference>
<keyword evidence="11 12" id="KW-0407">Ion channel</keyword>
<keyword evidence="8 12" id="KW-0406">Ion transport</keyword>
<dbReference type="HOGENOM" id="CLU_415790_0_0_1"/>
<dbReference type="EMBL" id="ABJB010932454">
    <property type="status" value="NOT_ANNOTATED_CDS"/>
    <property type="molecule type" value="Genomic_DNA"/>
</dbReference>
<dbReference type="EMBL" id="ABJB011138992">
    <property type="status" value="NOT_ANNOTATED_CDS"/>
    <property type="molecule type" value="Genomic_DNA"/>
</dbReference>
<evidence type="ECO:0000256" key="8">
    <source>
        <dbReference type="ARBA" id="ARBA00023065"/>
    </source>
</evidence>
<keyword evidence="9 13" id="KW-0472">Membrane</keyword>
<reference evidence="14 16" key="1">
    <citation type="submission" date="2008-03" db="EMBL/GenBank/DDBJ databases">
        <title>Annotation of Ixodes scapularis.</title>
        <authorList>
            <consortium name="Ixodes scapularis Genome Project Consortium"/>
            <person name="Caler E."/>
            <person name="Hannick L.I."/>
            <person name="Bidwell S."/>
            <person name="Joardar V."/>
            <person name="Thiagarajan M."/>
            <person name="Amedeo P."/>
            <person name="Galinsky K.J."/>
            <person name="Schobel S."/>
            <person name="Inman J."/>
            <person name="Hostetler J."/>
            <person name="Miller J."/>
            <person name="Hammond M."/>
            <person name="Megy K."/>
            <person name="Lawson D."/>
            <person name="Kodira C."/>
            <person name="Sutton G."/>
            <person name="Meyer J."/>
            <person name="Hill C.A."/>
            <person name="Birren B."/>
            <person name="Nene V."/>
            <person name="Collins F."/>
            <person name="Alarcon-Chaidez F."/>
            <person name="Wikel S."/>
            <person name="Strausberg R."/>
        </authorList>
    </citation>
    <scope>NUCLEOTIDE SEQUENCE [LARGE SCALE GENOMIC DNA]</scope>
    <source>
        <strain evidence="16">Wikel</strain>
        <strain evidence="14">Wikel colony</strain>
    </source>
</reference>
<evidence type="ECO:0000313" key="14">
    <source>
        <dbReference type="EMBL" id="EEC17722.1"/>
    </source>
</evidence>
<sequence>MPGKSEWPEPFRGPISVKTVSVIRTFAALSSNKDPGDEEHRRRESLIVRKALYWRLATLVLSLCGVVYQASQIIGEYLDYRSAVDLRIEGSGTLLYPGLSYCLTNWINKEKLCSRYPQFCNFSDAMLPTLRKILEEDGYLTEIATDGNSMTQAGIVNSPNYFIDFYLENRSIEQSFSRLPKFMCYTLSWRKYKSMEYVHQNPLYFELNLLVTWIQESVVEMDPYELDLGLHHVDTSSAGQKHALVLQPSGYYTLTFQQRGVKGLPHPYDTKCTNYSQFDPLAIYPVKMTRQLTELLGIVGGYMGFWMELSTLKVLWRLVGVAQRCLASGRLLKGRPLALLRARFAWSLGLVVAAGGCAFVCLVSSYWDVRSYLQYRTTVLFEQTSLSGIAFPEMTVCNENGVNITKLCLDAGRPECSNASFAYAIGTNMELMKHLLHYSYPIDFMVDSCQMAFAGETCESFSCTHMWRLSYTSNWKAICFTLRLASEKDDNSSRAYRSCREPWKYKLELRLAVQKERAEEEEEVAPLSALLHEQDLFTAGMLNPFIFTYGEKYVVSVFQECSSKCIADNWQKHCNCFSKLYSVKHRRKGPICEYIDHLRCTDKMKKQLWLHSCQSACTRPCSRSQVHVTVVMGSNKKKTIYTFPRLPVAEYTASVVLVNA</sequence>
<evidence type="ECO:0000256" key="13">
    <source>
        <dbReference type="SAM" id="Phobius"/>
    </source>
</evidence>
<dbReference type="InParanoid" id="B7QFV0"/>
<dbReference type="AlphaFoldDB" id="B7QFV0"/>
<dbReference type="EMBL" id="ABJB010330655">
    <property type="status" value="NOT_ANNOTATED_CDS"/>
    <property type="molecule type" value="Genomic_DNA"/>
</dbReference>
<keyword evidence="5 12" id="KW-0812">Transmembrane</keyword>
<evidence type="ECO:0000256" key="9">
    <source>
        <dbReference type="ARBA" id="ARBA00023136"/>
    </source>
</evidence>
<dbReference type="PANTHER" id="PTHR11690:SF248">
    <property type="entry name" value="PICKPOCKET 17, ISOFORM A"/>
    <property type="match status" value="1"/>
</dbReference>
<feature type="transmembrane region" description="Helical" evidence="13">
    <location>
        <begin position="344"/>
        <end position="367"/>
    </location>
</feature>